<dbReference type="PANTHER" id="PTHR43736:SF1">
    <property type="entry name" value="DIHYDRONEOPTERIN TRIPHOSPHATE DIPHOSPHATASE"/>
    <property type="match status" value="1"/>
</dbReference>
<keyword evidence="2 3" id="KW-0378">Hydrolase</keyword>
<evidence type="ECO:0000256" key="2">
    <source>
        <dbReference type="ARBA" id="ARBA00022801"/>
    </source>
</evidence>
<dbReference type="InterPro" id="IPR015797">
    <property type="entry name" value="NUDIX_hydrolase-like_dom_sf"/>
</dbReference>
<dbReference type="InterPro" id="IPR014078">
    <property type="entry name" value="Nudix_YtkD"/>
</dbReference>
<dbReference type="RefSeq" id="WP_379317907.1">
    <property type="nucleotide sequence ID" value="NZ_JBHTLM010000003.1"/>
</dbReference>
<evidence type="ECO:0000256" key="1">
    <source>
        <dbReference type="ARBA" id="ARBA00005582"/>
    </source>
</evidence>
<feature type="domain" description="Nudix hydrolase" evidence="4">
    <location>
        <begin position="13"/>
        <end position="135"/>
    </location>
</feature>
<proteinExistence type="inferred from homology"/>
<dbReference type="Proteomes" id="UP001597262">
    <property type="component" value="Unassembled WGS sequence"/>
</dbReference>
<comment type="caution">
    <text evidence="5">The sequence shown here is derived from an EMBL/GenBank/DDBJ whole genome shotgun (WGS) entry which is preliminary data.</text>
</comment>
<protein>
    <submittedName>
        <fullName evidence="5">NUDIX domain-containing protein</fullName>
    </submittedName>
</protein>
<keyword evidence="6" id="KW-1185">Reference proteome</keyword>
<accession>A0ABW3RU46</accession>
<dbReference type="EMBL" id="JBHTLM010000003">
    <property type="protein sequence ID" value="MFD1176002.1"/>
    <property type="molecule type" value="Genomic_DNA"/>
</dbReference>
<dbReference type="Pfam" id="PF00293">
    <property type="entry name" value="NUDIX"/>
    <property type="match status" value="1"/>
</dbReference>
<organism evidence="5 6">
    <name type="scientific">Paenibacillus puldeungensis</name>
    <dbReference type="NCBI Taxonomy" id="696536"/>
    <lineage>
        <taxon>Bacteria</taxon>
        <taxon>Bacillati</taxon>
        <taxon>Bacillota</taxon>
        <taxon>Bacilli</taxon>
        <taxon>Bacillales</taxon>
        <taxon>Paenibacillaceae</taxon>
        <taxon>Paenibacillus</taxon>
    </lineage>
</organism>
<dbReference type="PRINTS" id="PR00502">
    <property type="entry name" value="NUDIXFAMILY"/>
</dbReference>
<gene>
    <name evidence="5" type="ORF">ACFQ3W_06725</name>
</gene>
<comment type="similarity">
    <text evidence="1 3">Belongs to the Nudix hydrolase family.</text>
</comment>
<evidence type="ECO:0000313" key="5">
    <source>
        <dbReference type="EMBL" id="MFD1176002.1"/>
    </source>
</evidence>
<evidence type="ECO:0000259" key="4">
    <source>
        <dbReference type="PROSITE" id="PS51462"/>
    </source>
</evidence>
<sequence>MIVTFYDIGTVADDKLKFAVIIAKYKGEWIFVQHKERNTWEIPGGRREVDEAIEDTAKRELYEETGAVSFDLKPLCCYSVKRVNREESYGALFYAEVKGMGQIPVESEIRKITLLKEMPIELTYPEIQPLLHERALKMLGIRDNQK</sequence>
<dbReference type="Gene3D" id="3.90.79.10">
    <property type="entry name" value="Nucleoside Triphosphate Pyrophosphohydrolase"/>
    <property type="match status" value="1"/>
</dbReference>
<reference evidence="6" key="1">
    <citation type="journal article" date="2019" name="Int. J. Syst. Evol. Microbiol.">
        <title>The Global Catalogue of Microorganisms (GCM) 10K type strain sequencing project: providing services to taxonomists for standard genome sequencing and annotation.</title>
        <authorList>
            <consortium name="The Broad Institute Genomics Platform"/>
            <consortium name="The Broad Institute Genome Sequencing Center for Infectious Disease"/>
            <person name="Wu L."/>
            <person name="Ma J."/>
        </authorList>
    </citation>
    <scope>NUCLEOTIDE SEQUENCE [LARGE SCALE GENOMIC DNA]</scope>
    <source>
        <strain evidence="6">CCUG 59189</strain>
    </source>
</reference>
<dbReference type="PROSITE" id="PS51462">
    <property type="entry name" value="NUDIX"/>
    <property type="match status" value="1"/>
</dbReference>
<dbReference type="CDD" id="cd04665">
    <property type="entry name" value="NUDIX_RppH"/>
    <property type="match status" value="1"/>
</dbReference>
<dbReference type="PROSITE" id="PS00893">
    <property type="entry name" value="NUDIX_BOX"/>
    <property type="match status" value="1"/>
</dbReference>
<dbReference type="InterPro" id="IPR020084">
    <property type="entry name" value="NUDIX_hydrolase_CS"/>
</dbReference>
<evidence type="ECO:0000313" key="6">
    <source>
        <dbReference type="Proteomes" id="UP001597262"/>
    </source>
</evidence>
<dbReference type="PANTHER" id="PTHR43736">
    <property type="entry name" value="ADP-RIBOSE PYROPHOSPHATASE"/>
    <property type="match status" value="1"/>
</dbReference>
<evidence type="ECO:0000256" key="3">
    <source>
        <dbReference type="RuleBase" id="RU003476"/>
    </source>
</evidence>
<dbReference type="SUPFAM" id="SSF55811">
    <property type="entry name" value="Nudix"/>
    <property type="match status" value="1"/>
</dbReference>
<name>A0ABW3RU46_9BACL</name>
<dbReference type="InterPro" id="IPR020476">
    <property type="entry name" value="Nudix_hydrolase"/>
</dbReference>
<dbReference type="InterPro" id="IPR000086">
    <property type="entry name" value="NUDIX_hydrolase_dom"/>
</dbReference>